<organism evidence="1 2">
    <name type="scientific">Fulvitalea axinellae</name>
    <dbReference type="NCBI Taxonomy" id="1182444"/>
    <lineage>
        <taxon>Bacteria</taxon>
        <taxon>Pseudomonadati</taxon>
        <taxon>Bacteroidota</taxon>
        <taxon>Cytophagia</taxon>
        <taxon>Cytophagales</taxon>
        <taxon>Persicobacteraceae</taxon>
        <taxon>Fulvitalea</taxon>
    </lineage>
</organism>
<dbReference type="EMBL" id="AP025314">
    <property type="protein sequence ID" value="BDD10895.1"/>
    <property type="molecule type" value="Genomic_DNA"/>
</dbReference>
<dbReference type="KEGG" id="fax:FUAX_33270"/>
<evidence type="ECO:0000313" key="2">
    <source>
        <dbReference type="Proteomes" id="UP001348817"/>
    </source>
</evidence>
<gene>
    <name evidence="1" type="ORF">FUAX_33270</name>
</gene>
<keyword evidence="2" id="KW-1185">Reference proteome</keyword>
<evidence type="ECO:0000313" key="1">
    <source>
        <dbReference type="EMBL" id="BDD10895.1"/>
    </source>
</evidence>
<name>A0AAU9CNB4_9BACT</name>
<reference evidence="1 2" key="1">
    <citation type="submission" date="2021-12" db="EMBL/GenBank/DDBJ databases">
        <title>Genome sequencing of bacteria with rrn-lacking chromosome and rrn-plasmid.</title>
        <authorList>
            <person name="Anda M."/>
            <person name="Iwasaki W."/>
        </authorList>
    </citation>
    <scope>NUCLEOTIDE SEQUENCE [LARGE SCALE GENOMIC DNA]</scope>
    <source>
        <strain evidence="1 2">DSM 100852</strain>
    </source>
</reference>
<protein>
    <submittedName>
        <fullName evidence="1">Uncharacterized protein</fullName>
    </submittedName>
</protein>
<sequence>MIRKKICIGREIREQLTKEFKVGKQTIYHAMNYFYDTELHREIRKRTKELL</sequence>
<proteinExistence type="predicted"/>
<dbReference type="Proteomes" id="UP001348817">
    <property type="component" value="Chromosome"/>
</dbReference>
<accession>A0AAU9CNB4</accession>
<dbReference type="AlphaFoldDB" id="A0AAU9CNB4"/>